<comment type="caution">
    <text evidence="1">The sequence shown here is derived from an EMBL/GenBank/DDBJ whole genome shotgun (WGS) entry which is preliminary data.</text>
</comment>
<dbReference type="EMBL" id="JNAD02000013">
    <property type="protein sequence ID" value="RKM92604.1"/>
    <property type="molecule type" value="Genomic_DNA"/>
</dbReference>
<dbReference type="AlphaFoldDB" id="A0A3R7HAI1"/>
<reference evidence="1 2" key="1">
    <citation type="journal article" date="2014" name="Genome Announc.">
        <title>Draft Genome Sequence of Streptomyces fradiae ATCC 19609, a Strain Highly Sensitive to Antibiotics.</title>
        <authorList>
            <person name="Bekker O.B."/>
            <person name="Klimina K.M."/>
            <person name="Vatlin A.A."/>
            <person name="Zakharevich N.V."/>
            <person name="Kasianov A.S."/>
            <person name="Danilenko V.N."/>
        </authorList>
    </citation>
    <scope>NUCLEOTIDE SEQUENCE [LARGE SCALE GENOMIC DNA]</scope>
    <source>
        <strain evidence="1 2">ATCC 19609</strain>
    </source>
</reference>
<dbReference type="OrthoDB" id="4327538at2"/>
<dbReference type="Proteomes" id="UP000028058">
    <property type="component" value="Unassembled WGS sequence"/>
</dbReference>
<evidence type="ECO:0000313" key="1">
    <source>
        <dbReference type="EMBL" id="RKM92604.1"/>
    </source>
</evidence>
<keyword evidence="2" id="KW-1185">Reference proteome</keyword>
<sequence length="211" mass="23658">MMTPPPDMYPGCTWADQPVTATAAAPLDHIGTAATADPRTGLTTRYKILAYDPAARTLRIAPDSKEDRAGVVRPFPAEQRAQARTVTVDGLDDVRLVHHRNRDDLTALHTPRCRHILKAAFTAGGDRGVPRNRRVYRFWMETTAGHTYRFLVHAPTQSQAHALARRWWQGTPTADGWKDNRLPDGEHIHLLTYEGARDMHWPHPDPIADPA</sequence>
<name>A0A3R7HAI1_9ACTN</name>
<gene>
    <name evidence="1" type="ORF">SFRA_024775</name>
</gene>
<organism evidence="1 2">
    <name type="scientific">Streptomyces xinghaiensis</name>
    <dbReference type="NCBI Taxonomy" id="1038928"/>
    <lineage>
        <taxon>Bacteria</taxon>
        <taxon>Bacillati</taxon>
        <taxon>Actinomycetota</taxon>
        <taxon>Actinomycetes</taxon>
        <taxon>Kitasatosporales</taxon>
        <taxon>Streptomycetaceae</taxon>
        <taxon>Streptomyces</taxon>
    </lineage>
</organism>
<accession>A0A3R7HAI1</accession>
<evidence type="ECO:0000313" key="2">
    <source>
        <dbReference type="Proteomes" id="UP000028058"/>
    </source>
</evidence>
<proteinExistence type="predicted"/>
<protein>
    <submittedName>
        <fullName evidence="1">Uncharacterized protein</fullName>
    </submittedName>
</protein>